<evidence type="ECO:0000256" key="3">
    <source>
        <dbReference type="ARBA" id="ARBA00022692"/>
    </source>
</evidence>
<accession>A0ABV9RD69</accession>
<keyword evidence="8" id="KW-1185">Reference proteome</keyword>
<protein>
    <submittedName>
        <fullName evidence="7">Type IV secretory system conjugative DNA transfer family protein</fullName>
    </submittedName>
</protein>
<evidence type="ECO:0000259" key="6">
    <source>
        <dbReference type="Pfam" id="PF12696"/>
    </source>
</evidence>
<keyword evidence="3" id="KW-0812">Transmembrane</keyword>
<dbReference type="PANTHER" id="PTHR37937:SF1">
    <property type="entry name" value="CONJUGATIVE TRANSFER: DNA TRANSPORT"/>
    <property type="match status" value="1"/>
</dbReference>
<evidence type="ECO:0000313" key="7">
    <source>
        <dbReference type="EMBL" id="MFC4832126.1"/>
    </source>
</evidence>
<name>A0ABV9RD69_9PSEU</name>
<dbReference type="InterPro" id="IPR051539">
    <property type="entry name" value="T4SS-coupling_protein"/>
</dbReference>
<dbReference type="Proteomes" id="UP001595909">
    <property type="component" value="Unassembled WGS sequence"/>
</dbReference>
<dbReference type="SUPFAM" id="SSF52540">
    <property type="entry name" value="P-loop containing nucleoside triphosphate hydrolases"/>
    <property type="match status" value="1"/>
</dbReference>
<proteinExistence type="predicted"/>
<dbReference type="CDD" id="cd01127">
    <property type="entry name" value="TrwB_TraG_TraD_VirD4"/>
    <property type="match status" value="1"/>
</dbReference>
<gene>
    <name evidence="7" type="ORF">ACFPEL_06860</name>
</gene>
<evidence type="ECO:0000313" key="8">
    <source>
        <dbReference type="Proteomes" id="UP001595909"/>
    </source>
</evidence>
<feature type="domain" description="TraD/TraG TraM recognition site" evidence="6">
    <location>
        <begin position="367"/>
        <end position="485"/>
    </location>
</feature>
<keyword evidence="4" id="KW-1133">Transmembrane helix</keyword>
<organism evidence="7 8">
    <name type="scientific">Actinomycetospora chibensis</name>
    <dbReference type="NCBI Taxonomy" id="663606"/>
    <lineage>
        <taxon>Bacteria</taxon>
        <taxon>Bacillati</taxon>
        <taxon>Actinomycetota</taxon>
        <taxon>Actinomycetes</taxon>
        <taxon>Pseudonocardiales</taxon>
        <taxon>Pseudonocardiaceae</taxon>
        <taxon>Actinomycetospora</taxon>
    </lineage>
</organism>
<evidence type="ECO:0000256" key="4">
    <source>
        <dbReference type="ARBA" id="ARBA00022989"/>
    </source>
</evidence>
<sequence length="541" mass="59024">MIALSIGLYVIALAATAVAVLDGARLIWPNTPRGRVRTTYGRTGWATARDLRRSMSAHAIRRLASVVRPSALTLPETVRAGLEDVEFGTYVGRSVVGPLRGRDLYCSHRDVALIVAPPQTGKTGWLAAAVRDFPGAVVSTSTKADVLWHVARARRARGPVLVFNPEQVGGIPSTFRWSPVDGCHEPSVAQERASAMVTATQTGESMRDGQFFTEQGAVVLRAYLLAAALSGRGMDTVAGWVNDPDDQTALKELARHRGHVPPGWERALAQVAHTRADRTRESIYLTLALATAFMGDPEVARVVCPAAADPRFDVESFIASRGTLFLIGAERGHGSIAPLLAALTDHVFETSKRLAARLPHGRLDPALMLALDEAALIAPVPLDRWTADAGGRGIHILTAVQSPSQLAQRWGERGAETITNNANLRLYYGGLGVERDLEAISRLCGSRDEPAISDSINQGGDRRSSISYSTRIIPVLPPEGMRTLPPWHVLVLYRSSPPTIARVRLVWSRPRMWPTAWTTFARRTEYWGRRLQLLVDRKLGR</sequence>
<comment type="subcellular location">
    <subcellularLocation>
        <location evidence="1">Cell membrane</location>
        <topology evidence="1">Multi-pass membrane protein</topology>
    </subcellularLocation>
</comment>
<evidence type="ECO:0000256" key="5">
    <source>
        <dbReference type="ARBA" id="ARBA00023136"/>
    </source>
</evidence>
<comment type="caution">
    <text evidence="7">The sequence shown here is derived from an EMBL/GenBank/DDBJ whole genome shotgun (WGS) entry which is preliminary data.</text>
</comment>
<keyword evidence="5" id="KW-0472">Membrane</keyword>
<dbReference type="Pfam" id="PF12696">
    <property type="entry name" value="TraG-D_C"/>
    <property type="match status" value="1"/>
</dbReference>
<evidence type="ECO:0000256" key="1">
    <source>
        <dbReference type="ARBA" id="ARBA00004651"/>
    </source>
</evidence>
<keyword evidence="2" id="KW-1003">Cell membrane</keyword>
<dbReference type="InterPro" id="IPR032689">
    <property type="entry name" value="TraG-D_C"/>
</dbReference>
<dbReference type="PANTHER" id="PTHR37937">
    <property type="entry name" value="CONJUGATIVE TRANSFER: DNA TRANSPORT"/>
    <property type="match status" value="1"/>
</dbReference>
<evidence type="ECO:0000256" key="2">
    <source>
        <dbReference type="ARBA" id="ARBA00022475"/>
    </source>
</evidence>
<reference evidence="8" key="1">
    <citation type="journal article" date="2019" name="Int. J. Syst. Evol. Microbiol.">
        <title>The Global Catalogue of Microorganisms (GCM) 10K type strain sequencing project: providing services to taxonomists for standard genome sequencing and annotation.</title>
        <authorList>
            <consortium name="The Broad Institute Genomics Platform"/>
            <consortium name="The Broad Institute Genome Sequencing Center for Infectious Disease"/>
            <person name="Wu L."/>
            <person name="Ma J."/>
        </authorList>
    </citation>
    <scope>NUCLEOTIDE SEQUENCE [LARGE SCALE GENOMIC DNA]</scope>
    <source>
        <strain evidence="8">CCUG 50347</strain>
    </source>
</reference>
<dbReference type="InterPro" id="IPR027417">
    <property type="entry name" value="P-loop_NTPase"/>
</dbReference>
<dbReference type="Gene3D" id="3.40.50.300">
    <property type="entry name" value="P-loop containing nucleotide triphosphate hydrolases"/>
    <property type="match status" value="1"/>
</dbReference>
<dbReference type="EMBL" id="JBHSIM010000013">
    <property type="protein sequence ID" value="MFC4832126.1"/>
    <property type="molecule type" value="Genomic_DNA"/>
</dbReference>
<dbReference type="RefSeq" id="WP_274189749.1">
    <property type="nucleotide sequence ID" value="NZ_BAABHN010000013.1"/>
</dbReference>